<evidence type="ECO:0000313" key="1">
    <source>
        <dbReference type="EMBL" id="CAK8992467.1"/>
    </source>
</evidence>
<name>A0ABP0HRK3_9DINO</name>
<dbReference type="Proteomes" id="UP001642464">
    <property type="component" value="Unassembled WGS sequence"/>
</dbReference>
<comment type="caution">
    <text evidence="1">The sequence shown here is derived from an EMBL/GenBank/DDBJ whole genome shotgun (WGS) entry which is preliminary data.</text>
</comment>
<sequence length="159" mass="17349">MDEYVTILKAVRGDGGALSLHDARMRLEEAERYGAFSGGEGLEVGMETERWLDAVAKAVKEGWDGLQIQQAVADVVAEDPVGCARFMETTHRPTQAVHYHDKMIQGAFSAMWSTYPRIPQEDPWADNVPKVDCEVVCPGQGVVMTSSGLALRGEPVEGL</sequence>
<gene>
    <name evidence="1" type="ORF">SCF082_LOCUS3110</name>
</gene>
<dbReference type="EMBL" id="CAXAMM010001558">
    <property type="protein sequence ID" value="CAK8992467.1"/>
    <property type="molecule type" value="Genomic_DNA"/>
</dbReference>
<reference evidence="1 2" key="1">
    <citation type="submission" date="2024-02" db="EMBL/GenBank/DDBJ databases">
        <authorList>
            <person name="Chen Y."/>
            <person name="Shah S."/>
            <person name="Dougan E. K."/>
            <person name="Thang M."/>
            <person name="Chan C."/>
        </authorList>
    </citation>
    <scope>NUCLEOTIDE SEQUENCE [LARGE SCALE GENOMIC DNA]</scope>
</reference>
<proteinExistence type="predicted"/>
<accession>A0ABP0HRK3</accession>
<protein>
    <submittedName>
        <fullName evidence="1">Uncharacterized protein</fullName>
    </submittedName>
</protein>
<organism evidence="1 2">
    <name type="scientific">Durusdinium trenchii</name>
    <dbReference type="NCBI Taxonomy" id="1381693"/>
    <lineage>
        <taxon>Eukaryota</taxon>
        <taxon>Sar</taxon>
        <taxon>Alveolata</taxon>
        <taxon>Dinophyceae</taxon>
        <taxon>Suessiales</taxon>
        <taxon>Symbiodiniaceae</taxon>
        <taxon>Durusdinium</taxon>
    </lineage>
</organism>
<keyword evidence="2" id="KW-1185">Reference proteome</keyword>
<evidence type="ECO:0000313" key="2">
    <source>
        <dbReference type="Proteomes" id="UP001642464"/>
    </source>
</evidence>